<dbReference type="AlphaFoldDB" id="A0A5Q2TLJ9"/>
<feature type="domain" description="HTH araC/xylS-type" evidence="4">
    <location>
        <begin position="199"/>
        <end position="297"/>
    </location>
</feature>
<keyword evidence="3" id="KW-0804">Transcription</keyword>
<organism evidence="5 6">
    <name type="scientific">Gracilibacillus salitolerans</name>
    <dbReference type="NCBI Taxonomy" id="2663022"/>
    <lineage>
        <taxon>Bacteria</taxon>
        <taxon>Bacillati</taxon>
        <taxon>Bacillota</taxon>
        <taxon>Bacilli</taxon>
        <taxon>Bacillales</taxon>
        <taxon>Bacillaceae</taxon>
        <taxon>Gracilibacillus</taxon>
    </lineage>
</organism>
<dbReference type="InterPro" id="IPR009057">
    <property type="entry name" value="Homeodomain-like_sf"/>
</dbReference>
<sequence length="298" mass="35896">MKTFSIHNGGDWVLIEKLESEKKQVDVPAFTIQHKVDNKTPKDFHSHPGYEVVWVRSGEAQFIFEEKVFHLKKGHVLLFNSSELHKVRLPDNQAYDRVMIMFTDHLFCYEQPIFQEFKHLLNQQPTSHCFLEIEERGYEDFYHIIRQLLQEEMSPDKWQHQHALILYVSELLLFFSRAIHTSIDRTFHISDSNPVLTQERILKEINRIWHTNWQLEDLAEKLHFNKYYLCHFFKKEFGMTIHHYILQRRMYEAKKLLMETNMPIAEIASRIGFSTASNFIRCFKKYHHVTPKQFRNQA</sequence>
<dbReference type="InterPro" id="IPR020449">
    <property type="entry name" value="Tscrpt_reg_AraC-type_HTH"/>
</dbReference>
<evidence type="ECO:0000256" key="3">
    <source>
        <dbReference type="ARBA" id="ARBA00023163"/>
    </source>
</evidence>
<keyword evidence="1" id="KW-0805">Transcription regulation</keyword>
<dbReference type="SUPFAM" id="SSF46689">
    <property type="entry name" value="Homeodomain-like"/>
    <property type="match status" value="2"/>
</dbReference>
<keyword evidence="2" id="KW-0238">DNA-binding</keyword>
<dbReference type="Proteomes" id="UP000339690">
    <property type="component" value="Chromosome"/>
</dbReference>
<dbReference type="KEGG" id="grc:GI584_18145"/>
<evidence type="ECO:0000313" key="5">
    <source>
        <dbReference type="EMBL" id="QGH35854.1"/>
    </source>
</evidence>
<evidence type="ECO:0000256" key="1">
    <source>
        <dbReference type="ARBA" id="ARBA00023015"/>
    </source>
</evidence>
<dbReference type="Gene3D" id="2.60.120.10">
    <property type="entry name" value="Jelly Rolls"/>
    <property type="match status" value="1"/>
</dbReference>
<gene>
    <name evidence="5" type="ORF">GI584_18145</name>
</gene>
<dbReference type="PANTHER" id="PTHR43280:SF2">
    <property type="entry name" value="HTH-TYPE TRANSCRIPTIONAL REGULATOR EXSA"/>
    <property type="match status" value="1"/>
</dbReference>
<evidence type="ECO:0000256" key="2">
    <source>
        <dbReference type="ARBA" id="ARBA00023125"/>
    </source>
</evidence>
<keyword evidence="6" id="KW-1185">Reference proteome</keyword>
<protein>
    <submittedName>
        <fullName evidence="5">Helix-turn-helix domain-containing protein</fullName>
    </submittedName>
</protein>
<dbReference type="Gene3D" id="1.10.10.60">
    <property type="entry name" value="Homeodomain-like"/>
    <property type="match status" value="2"/>
</dbReference>
<dbReference type="InterPro" id="IPR018060">
    <property type="entry name" value="HTH_AraC"/>
</dbReference>
<name>A0A5Q2TLJ9_9BACI</name>
<dbReference type="Pfam" id="PF02311">
    <property type="entry name" value="AraC_binding"/>
    <property type="match status" value="1"/>
</dbReference>
<dbReference type="PRINTS" id="PR00032">
    <property type="entry name" value="HTHARAC"/>
</dbReference>
<proteinExistence type="predicted"/>
<evidence type="ECO:0000259" key="4">
    <source>
        <dbReference type="PROSITE" id="PS01124"/>
    </source>
</evidence>
<dbReference type="Pfam" id="PF12833">
    <property type="entry name" value="HTH_18"/>
    <property type="match status" value="1"/>
</dbReference>
<dbReference type="PANTHER" id="PTHR43280">
    <property type="entry name" value="ARAC-FAMILY TRANSCRIPTIONAL REGULATOR"/>
    <property type="match status" value="1"/>
</dbReference>
<accession>A0A5Q2TLJ9</accession>
<dbReference type="InterPro" id="IPR037923">
    <property type="entry name" value="HTH-like"/>
</dbReference>
<dbReference type="EMBL" id="CP045915">
    <property type="protein sequence ID" value="QGH35854.1"/>
    <property type="molecule type" value="Genomic_DNA"/>
</dbReference>
<dbReference type="SUPFAM" id="SSF51215">
    <property type="entry name" value="Regulatory protein AraC"/>
    <property type="match status" value="1"/>
</dbReference>
<dbReference type="InterPro" id="IPR014710">
    <property type="entry name" value="RmlC-like_jellyroll"/>
</dbReference>
<evidence type="ECO:0000313" key="6">
    <source>
        <dbReference type="Proteomes" id="UP000339690"/>
    </source>
</evidence>
<dbReference type="SMART" id="SM00342">
    <property type="entry name" value="HTH_ARAC"/>
    <property type="match status" value="1"/>
</dbReference>
<reference evidence="5 6" key="1">
    <citation type="submission" date="2019-11" db="EMBL/GenBank/DDBJ databases">
        <title>Gracilibacillus salitolerans sp. nov., a moderate halophile isolated from a saline soil in northwest China.</title>
        <authorList>
            <person name="Gan L."/>
        </authorList>
    </citation>
    <scope>NUCLEOTIDE SEQUENCE [LARGE SCALE GENOMIC DNA]</scope>
    <source>
        <strain evidence="5 6">SCU50</strain>
    </source>
</reference>
<dbReference type="InterPro" id="IPR003313">
    <property type="entry name" value="AraC-bd"/>
</dbReference>
<dbReference type="GO" id="GO:0003700">
    <property type="term" value="F:DNA-binding transcription factor activity"/>
    <property type="evidence" value="ECO:0007669"/>
    <property type="project" value="InterPro"/>
</dbReference>
<dbReference type="GO" id="GO:0043565">
    <property type="term" value="F:sequence-specific DNA binding"/>
    <property type="evidence" value="ECO:0007669"/>
    <property type="project" value="InterPro"/>
</dbReference>
<dbReference type="PROSITE" id="PS01124">
    <property type="entry name" value="HTH_ARAC_FAMILY_2"/>
    <property type="match status" value="1"/>
</dbReference>